<evidence type="ECO:0000259" key="6">
    <source>
        <dbReference type="PROSITE" id="PS51007"/>
    </source>
</evidence>
<feature type="domain" description="Cytochrome c" evidence="6">
    <location>
        <begin position="911"/>
        <end position="1044"/>
    </location>
</feature>
<evidence type="ECO:0000256" key="5">
    <source>
        <dbReference type="SAM" id="SignalP"/>
    </source>
</evidence>
<protein>
    <submittedName>
        <fullName evidence="7">C-type cytochrome</fullName>
    </submittedName>
</protein>
<dbReference type="Gene3D" id="1.10.760.10">
    <property type="entry name" value="Cytochrome c-like domain"/>
    <property type="match status" value="1"/>
</dbReference>
<reference evidence="7 8" key="1">
    <citation type="submission" date="2020-01" db="EMBL/GenBank/DDBJ databases">
        <authorList>
            <person name="Kim M.K."/>
        </authorList>
    </citation>
    <scope>NUCLEOTIDE SEQUENCE [LARGE SCALE GENOMIC DNA]</scope>
    <source>
        <strain evidence="7 8">172606-1</strain>
    </source>
</reference>
<keyword evidence="8" id="KW-1185">Reference proteome</keyword>
<dbReference type="InterPro" id="IPR009056">
    <property type="entry name" value="Cyt_c-like_dom"/>
</dbReference>
<dbReference type="AlphaFoldDB" id="A0A6C0GHI3"/>
<keyword evidence="2 4" id="KW-0479">Metal-binding</keyword>
<dbReference type="EMBL" id="CP048222">
    <property type="protein sequence ID" value="QHT67274.1"/>
    <property type="molecule type" value="Genomic_DNA"/>
</dbReference>
<dbReference type="Pfam" id="PF13646">
    <property type="entry name" value="HEAT_2"/>
    <property type="match status" value="1"/>
</dbReference>
<organism evidence="7 8">
    <name type="scientific">Rhodocytophaga rosea</name>
    <dbReference type="NCBI Taxonomy" id="2704465"/>
    <lineage>
        <taxon>Bacteria</taxon>
        <taxon>Pseudomonadati</taxon>
        <taxon>Bacteroidota</taxon>
        <taxon>Cytophagia</taxon>
        <taxon>Cytophagales</taxon>
        <taxon>Rhodocytophagaceae</taxon>
        <taxon>Rhodocytophaga</taxon>
    </lineage>
</organism>
<dbReference type="SUPFAM" id="SSF46626">
    <property type="entry name" value="Cytochrome c"/>
    <property type="match status" value="1"/>
</dbReference>
<dbReference type="NCBIfam" id="TIGR02603">
    <property type="entry name" value="CxxCH_TIGR02603"/>
    <property type="match status" value="1"/>
</dbReference>
<accession>A0A6C0GHI3</accession>
<dbReference type="PROSITE" id="PS51007">
    <property type="entry name" value="CYTC"/>
    <property type="match status" value="1"/>
</dbReference>
<dbReference type="InterPro" id="IPR011989">
    <property type="entry name" value="ARM-like"/>
</dbReference>
<evidence type="ECO:0000313" key="7">
    <source>
        <dbReference type="EMBL" id="QHT67274.1"/>
    </source>
</evidence>
<evidence type="ECO:0000313" key="8">
    <source>
        <dbReference type="Proteomes" id="UP000480178"/>
    </source>
</evidence>
<dbReference type="SUPFAM" id="SSF50952">
    <property type="entry name" value="Soluble quinoprotein glucose dehydrogenase"/>
    <property type="match status" value="1"/>
</dbReference>
<dbReference type="InterPro" id="IPR011042">
    <property type="entry name" value="6-blade_b-propeller_TolB-like"/>
</dbReference>
<dbReference type="KEGG" id="rhoz:GXP67_11815"/>
<dbReference type="GO" id="GO:0020037">
    <property type="term" value="F:heme binding"/>
    <property type="evidence" value="ECO:0007669"/>
    <property type="project" value="InterPro"/>
</dbReference>
<dbReference type="InterPro" id="IPR055557">
    <property type="entry name" value="DUF7133"/>
</dbReference>
<evidence type="ECO:0000256" key="4">
    <source>
        <dbReference type="PROSITE-ProRule" id="PRU00433"/>
    </source>
</evidence>
<keyword evidence="1 4" id="KW-0349">Heme</keyword>
<dbReference type="Proteomes" id="UP000480178">
    <property type="component" value="Chromosome"/>
</dbReference>
<dbReference type="PANTHER" id="PTHR33546">
    <property type="entry name" value="LARGE, MULTIFUNCTIONAL SECRETED PROTEIN-RELATED"/>
    <property type="match status" value="1"/>
</dbReference>
<dbReference type="InterPro" id="IPR036909">
    <property type="entry name" value="Cyt_c-like_dom_sf"/>
</dbReference>
<dbReference type="InterPro" id="IPR016024">
    <property type="entry name" value="ARM-type_fold"/>
</dbReference>
<dbReference type="SUPFAM" id="SSF48371">
    <property type="entry name" value="ARM repeat"/>
    <property type="match status" value="1"/>
</dbReference>
<feature type="chain" id="PRO_5025599263" evidence="5">
    <location>
        <begin position="25"/>
        <end position="1044"/>
    </location>
</feature>
<dbReference type="Pfam" id="PF23500">
    <property type="entry name" value="DUF7133"/>
    <property type="match status" value="1"/>
</dbReference>
<dbReference type="GO" id="GO:0009055">
    <property type="term" value="F:electron transfer activity"/>
    <property type="evidence" value="ECO:0007669"/>
    <property type="project" value="InterPro"/>
</dbReference>
<name>A0A6C0GHI3_9BACT</name>
<dbReference type="InterPro" id="IPR011030">
    <property type="entry name" value="Lipovitellin_superhlx_dom"/>
</dbReference>
<dbReference type="InterPro" id="IPR013427">
    <property type="entry name" value="Haem-bd_dom_put"/>
</dbReference>
<dbReference type="InterPro" id="IPR011041">
    <property type="entry name" value="Quinoprot_gluc/sorb_DH_b-prop"/>
</dbReference>
<keyword evidence="5" id="KW-0732">Signal</keyword>
<evidence type="ECO:0000256" key="1">
    <source>
        <dbReference type="ARBA" id="ARBA00022617"/>
    </source>
</evidence>
<sequence>MNFKSIAGTLLLLAGLFSAPSLLAQKKTHSIRNQANTPEEEMAGFTVSEGFIVELVASEREGVINPIDLTFDDSGRLWTQTAQMYPLDPIADIQWDDLLNLMNDQQAQKNHPSFKRILDLYQGKTKGIDKILILSSFYNKAPVKTTVWADSLTIPQSIMPYKDGAYVAQGSELFFLKDTNQDGKADQRIPMLTGFGFTDTHTMSHSLVRAPGNWIHFSHGALNKGEVTSLQSKVKLSVDYSKIVRFSLDAKQLEIVSSGLNNIWGFQLRRNGQWYGSEANDLGYAVTPMEPGTGFPGIGNVRLRSYQPWMPELHSFRVGGTGISGTAFPDDESGTFPAVWKNVAFLANPITNTINAVKIIRNADGSVKMEHLPDLLTSKDDWFRPVNIEFGPDGCLYIADWYNKIISHNELPTTHPDRDKSHGRIWRIRHISQKSRDIPNFLTVKTEDLVNFLKSPSLWAKRAAWHQISDRPMSETKALASSLIALASDGSADEVTRIHALWSLEGIKHYDAKLLSFLLKSPLDYLRCEAVRSLTSFSLTPATLPAEIKVLIEDKNPIVRAQVLRTLTEMQKSDAAVLDLLVRACKAELPGNAMGGAYERKFERFLARRALEQYPDELQAYLNSKTASNVPVENLLWAIQALPKGPKETAFLRLWPKSNITKLDESLFIGIANMLDNKEIYEAVKPTFQNPAHAAAYTKMAVENQAQVQSPAFSALLQVPVSHLLANGTEPEINLALDAIGRFNIEKSSERITALINDQISDKTLELALKALENDLPANQQVFTQVFQNEKYSFDMRLAALHNLIQANAQQGSQTIQLWIPKLSQAEKKSAASALSASKQGAGLLMNLYDKKYIDLAAFDLSTAERIHTSNRSDRRSIALFEAVKKREEEQKAVFTAKFAKYMTIAEKKAGNATQGKMLFQTCLQCHKVGNTGQDIAPALDGSANRENEALLTALLDPDAAVESNYAVYRVSKKDGSSVEGYLVKKDDKGVTIALMGGSKVFIEAATIRSQGFLGGRSFMMKGLLDGYTDEQVADLLSYIRTLK</sequence>
<evidence type="ECO:0000256" key="2">
    <source>
        <dbReference type="ARBA" id="ARBA00022723"/>
    </source>
</evidence>
<evidence type="ECO:0000256" key="3">
    <source>
        <dbReference type="ARBA" id="ARBA00023004"/>
    </source>
</evidence>
<dbReference type="Gene3D" id="1.25.10.10">
    <property type="entry name" value="Leucine-rich Repeat Variant"/>
    <property type="match status" value="1"/>
</dbReference>
<keyword evidence="3 4" id="KW-0408">Iron</keyword>
<dbReference type="Gene3D" id="1.25.10.20">
    <property type="entry name" value="Vitellinogen, superhelical"/>
    <property type="match status" value="1"/>
</dbReference>
<dbReference type="Gene3D" id="2.120.10.30">
    <property type="entry name" value="TolB, C-terminal domain"/>
    <property type="match status" value="1"/>
</dbReference>
<feature type="signal peptide" evidence="5">
    <location>
        <begin position="1"/>
        <end position="24"/>
    </location>
</feature>
<dbReference type="PANTHER" id="PTHR33546:SF1">
    <property type="entry name" value="LARGE, MULTIFUNCTIONAL SECRETED PROTEIN"/>
    <property type="match status" value="1"/>
</dbReference>
<dbReference type="NCBIfam" id="TIGR02604">
    <property type="entry name" value="Piru_Ver_Nterm"/>
    <property type="match status" value="1"/>
</dbReference>
<proteinExistence type="predicted"/>
<gene>
    <name evidence="7" type="ORF">GXP67_11815</name>
</gene>
<dbReference type="RefSeq" id="WP_162443313.1">
    <property type="nucleotide sequence ID" value="NZ_CP048222.1"/>
</dbReference>
<dbReference type="GO" id="GO:0046872">
    <property type="term" value="F:metal ion binding"/>
    <property type="evidence" value="ECO:0007669"/>
    <property type="project" value="UniProtKB-KW"/>
</dbReference>
<dbReference type="InterPro" id="IPR013428">
    <property type="entry name" value="Membrane-bound_put_N"/>
</dbReference>